<dbReference type="PANTHER" id="PTHR34223:SF99">
    <property type="entry name" value="OS04G0440200 PROTEIN"/>
    <property type="match status" value="1"/>
</dbReference>
<dbReference type="Proteomes" id="UP000324897">
    <property type="component" value="Unassembled WGS sequence"/>
</dbReference>
<dbReference type="PANTHER" id="PTHR34223">
    <property type="entry name" value="OS11G0201299 PROTEIN"/>
    <property type="match status" value="1"/>
</dbReference>
<accession>A0A5J9SW31</accession>
<organism evidence="2 3">
    <name type="scientific">Eragrostis curvula</name>
    <name type="common">weeping love grass</name>
    <dbReference type="NCBI Taxonomy" id="38414"/>
    <lineage>
        <taxon>Eukaryota</taxon>
        <taxon>Viridiplantae</taxon>
        <taxon>Streptophyta</taxon>
        <taxon>Embryophyta</taxon>
        <taxon>Tracheophyta</taxon>
        <taxon>Spermatophyta</taxon>
        <taxon>Magnoliopsida</taxon>
        <taxon>Liliopsida</taxon>
        <taxon>Poales</taxon>
        <taxon>Poaceae</taxon>
        <taxon>PACMAD clade</taxon>
        <taxon>Chloridoideae</taxon>
        <taxon>Eragrostideae</taxon>
        <taxon>Eragrostidinae</taxon>
        <taxon>Eragrostis</taxon>
    </lineage>
</organism>
<dbReference type="EMBL" id="RWGY01000202">
    <property type="protein sequence ID" value="TVU03243.1"/>
    <property type="molecule type" value="Genomic_DNA"/>
</dbReference>
<sequence>MLASIRLAFSWCTRPESFVLNGAAGSLLKASIGECFGFVNKNLLGSMCNVRTLELWGFSYQSAKLTEDEKKTFPKLKNLTTLLMGEGNMKEEFDVLRFFLENVPSLVKVTLRHCKEVLWLPDLEEALGAVGRSGSGVASEMMETPPDMSDSKRTGRHGSD</sequence>
<dbReference type="InterPro" id="IPR053197">
    <property type="entry name" value="F-box_SCFL_complex_component"/>
</dbReference>
<name>A0A5J9SW31_9POAL</name>
<dbReference type="Gramene" id="TVU03243">
    <property type="protein sequence ID" value="TVU03243"/>
    <property type="gene ID" value="EJB05_51231"/>
</dbReference>
<feature type="compositionally biased region" description="Basic and acidic residues" evidence="1">
    <location>
        <begin position="149"/>
        <end position="160"/>
    </location>
</feature>
<reference evidence="2 3" key="1">
    <citation type="journal article" date="2019" name="Sci. Rep.">
        <title>A high-quality genome of Eragrostis curvula grass provides insights into Poaceae evolution and supports new strategies to enhance forage quality.</title>
        <authorList>
            <person name="Carballo J."/>
            <person name="Santos B.A.C.M."/>
            <person name="Zappacosta D."/>
            <person name="Garbus I."/>
            <person name="Selva J.P."/>
            <person name="Gallo C.A."/>
            <person name="Diaz A."/>
            <person name="Albertini E."/>
            <person name="Caccamo M."/>
            <person name="Echenique V."/>
        </authorList>
    </citation>
    <scope>NUCLEOTIDE SEQUENCE [LARGE SCALE GENOMIC DNA]</scope>
    <source>
        <strain evidence="3">cv. Victoria</strain>
        <tissue evidence="2">Leaf</tissue>
    </source>
</reference>
<gene>
    <name evidence="2" type="ORF">EJB05_51231</name>
</gene>
<feature type="region of interest" description="Disordered" evidence="1">
    <location>
        <begin position="134"/>
        <end position="160"/>
    </location>
</feature>
<evidence type="ECO:0000313" key="2">
    <source>
        <dbReference type="EMBL" id="TVU03243.1"/>
    </source>
</evidence>
<evidence type="ECO:0008006" key="4">
    <source>
        <dbReference type="Google" id="ProtNLM"/>
    </source>
</evidence>
<evidence type="ECO:0000313" key="3">
    <source>
        <dbReference type="Proteomes" id="UP000324897"/>
    </source>
</evidence>
<dbReference type="OrthoDB" id="10516860at2759"/>
<evidence type="ECO:0000256" key="1">
    <source>
        <dbReference type="SAM" id="MobiDB-lite"/>
    </source>
</evidence>
<dbReference type="AlphaFoldDB" id="A0A5J9SW31"/>
<keyword evidence="3" id="KW-1185">Reference proteome</keyword>
<protein>
    <recommendedName>
        <fullName evidence="4">FBD domain-containing protein</fullName>
    </recommendedName>
</protein>
<comment type="caution">
    <text evidence="2">The sequence shown here is derived from an EMBL/GenBank/DDBJ whole genome shotgun (WGS) entry which is preliminary data.</text>
</comment>
<proteinExistence type="predicted"/>
<feature type="non-terminal residue" evidence="2">
    <location>
        <position position="1"/>
    </location>
</feature>